<keyword evidence="3" id="KW-1185">Reference proteome</keyword>
<sequence length="79" mass="8590">MLGSFRGISMSSLQLHFLQTLEHRTDVSVTSTSPQWGAPEEHGPAQVPPPLCSTLGHPRPLLPSCPHLPAAVLWVGWGW</sequence>
<reference evidence="2" key="3">
    <citation type="submission" date="2025-09" db="UniProtKB">
        <authorList>
            <consortium name="Ensembl"/>
        </authorList>
    </citation>
    <scope>IDENTIFICATION</scope>
</reference>
<evidence type="ECO:0000313" key="3">
    <source>
        <dbReference type="Proteomes" id="UP000001645"/>
    </source>
</evidence>
<organism evidence="2 3">
    <name type="scientific">Meleagris gallopavo</name>
    <name type="common">Wild turkey</name>
    <dbReference type="NCBI Taxonomy" id="9103"/>
    <lineage>
        <taxon>Eukaryota</taxon>
        <taxon>Metazoa</taxon>
        <taxon>Chordata</taxon>
        <taxon>Craniata</taxon>
        <taxon>Vertebrata</taxon>
        <taxon>Euteleostomi</taxon>
        <taxon>Archelosauria</taxon>
        <taxon>Archosauria</taxon>
        <taxon>Dinosauria</taxon>
        <taxon>Saurischia</taxon>
        <taxon>Theropoda</taxon>
        <taxon>Coelurosauria</taxon>
        <taxon>Aves</taxon>
        <taxon>Neognathae</taxon>
        <taxon>Galloanserae</taxon>
        <taxon>Galliformes</taxon>
        <taxon>Phasianidae</taxon>
        <taxon>Meleagridinae</taxon>
        <taxon>Meleagris</taxon>
    </lineage>
</organism>
<dbReference type="Proteomes" id="UP000001645">
    <property type="component" value="Chromosome 15"/>
</dbReference>
<dbReference type="AlphaFoldDB" id="A0A803Y7N9"/>
<reference evidence="2" key="2">
    <citation type="submission" date="2025-08" db="UniProtKB">
        <authorList>
            <consortium name="Ensembl"/>
        </authorList>
    </citation>
    <scope>IDENTIFICATION</scope>
</reference>
<protein>
    <submittedName>
        <fullName evidence="2">Uncharacterized protein</fullName>
    </submittedName>
</protein>
<dbReference type="InParanoid" id="A0A803Y7N9"/>
<reference evidence="2 3" key="1">
    <citation type="journal article" date="2010" name="PLoS Biol.">
        <title>Multi-platform next-generation sequencing of the domestic turkey (Meleagris gallopavo): genome assembly and analysis.</title>
        <authorList>
            <person name="Dalloul R.A."/>
            <person name="Long J.A."/>
            <person name="Zimin A.V."/>
            <person name="Aslam L."/>
            <person name="Beal K."/>
            <person name="Blomberg L.A."/>
            <person name="Bouffard P."/>
            <person name="Burt D.W."/>
            <person name="Crasta O."/>
            <person name="Crooijmans R.P."/>
            <person name="Cooper K."/>
            <person name="Coulombe R.A."/>
            <person name="De S."/>
            <person name="Delany M.E."/>
            <person name="Dodgson J.B."/>
            <person name="Dong J.J."/>
            <person name="Evans C."/>
            <person name="Frederickson K.M."/>
            <person name="Flicek P."/>
            <person name="Florea L."/>
            <person name="Folkerts O."/>
            <person name="Groenen M.A."/>
            <person name="Harkins T.T."/>
            <person name="Herrero J."/>
            <person name="Hoffmann S."/>
            <person name="Megens H.J."/>
            <person name="Jiang A."/>
            <person name="de Jong P."/>
            <person name="Kaiser P."/>
            <person name="Kim H."/>
            <person name="Kim K.W."/>
            <person name="Kim S."/>
            <person name="Langenberger D."/>
            <person name="Lee M.K."/>
            <person name="Lee T."/>
            <person name="Mane S."/>
            <person name="Marcais G."/>
            <person name="Marz M."/>
            <person name="McElroy A.P."/>
            <person name="Modise T."/>
            <person name="Nefedov M."/>
            <person name="Notredame C."/>
            <person name="Paton I.R."/>
            <person name="Payne W.S."/>
            <person name="Pertea G."/>
            <person name="Prickett D."/>
            <person name="Puiu D."/>
            <person name="Qioa D."/>
            <person name="Raineri E."/>
            <person name="Ruffier M."/>
            <person name="Salzberg S.L."/>
            <person name="Schatz M.C."/>
            <person name="Scheuring C."/>
            <person name="Schmidt C.J."/>
            <person name="Schroeder S."/>
            <person name="Searle S.M."/>
            <person name="Smith E.J."/>
            <person name="Smith J."/>
            <person name="Sonstegard T.S."/>
            <person name="Stadler P.F."/>
            <person name="Tafer H."/>
            <person name="Tu Z.J."/>
            <person name="Van Tassell C.P."/>
            <person name="Vilella A.J."/>
            <person name="Williams K.P."/>
            <person name="Yorke J.A."/>
            <person name="Zhang L."/>
            <person name="Zhang H.B."/>
            <person name="Zhang X."/>
            <person name="Zhang Y."/>
            <person name="Reed K.M."/>
        </authorList>
    </citation>
    <scope>NUCLEOTIDE SEQUENCE [LARGE SCALE GENOMIC DNA]</scope>
</reference>
<dbReference type="Ensembl" id="ENSMGAT00000028960.1">
    <property type="protein sequence ID" value="ENSMGAP00000027786.1"/>
    <property type="gene ID" value="ENSMGAG00000019404.1"/>
</dbReference>
<evidence type="ECO:0000256" key="1">
    <source>
        <dbReference type="SAM" id="MobiDB-lite"/>
    </source>
</evidence>
<name>A0A803Y7N9_MELGA</name>
<evidence type="ECO:0000313" key="2">
    <source>
        <dbReference type="Ensembl" id="ENSMGAP00000027786.1"/>
    </source>
</evidence>
<proteinExistence type="predicted"/>
<dbReference type="GeneTree" id="ENSGT00960000189391"/>
<feature type="region of interest" description="Disordered" evidence="1">
    <location>
        <begin position="29"/>
        <end position="51"/>
    </location>
</feature>
<dbReference type="OrthoDB" id="9243661at2759"/>
<accession>A0A803Y7N9</accession>